<keyword evidence="6" id="KW-1185">Reference proteome</keyword>
<dbReference type="Proteomes" id="UP000041254">
    <property type="component" value="Unassembled WGS sequence"/>
</dbReference>
<dbReference type="OrthoDB" id="416684at2759"/>
<dbReference type="SMART" id="SM00175">
    <property type="entry name" value="RAB"/>
    <property type="match status" value="1"/>
</dbReference>
<dbReference type="InterPro" id="IPR015915">
    <property type="entry name" value="Kelch-typ_b-propeller"/>
</dbReference>
<dbReference type="Pfam" id="PF00071">
    <property type="entry name" value="Ras"/>
    <property type="match status" value="1"/>
</dbReference>
<dbReference type="InterPro" id="IPR005225">
    <property type="entry name" value="Small_GTP-bd"/>
</dbReference>
<dbReference type="STRING" id="1169540.A0A0G4EBA7"/>
<dbReference type="SUPFAM" id="SSF117281">
    <property type="entry name" value="Kelch motif"/>
    <property type="match status" value="1"/>
</dbReference>
<dbReference type="InterPro" id="IPR027417">
    <property type="entry name" value="P-loop_NTPase"/>
</dbReference>
<dbReference type="SMART" id="SM00176">
    <property type="entry name" value="RAN"/>
    <property type="match status" value="1"/>
</dbReference>
<organism evidence="5 6">
    <name type="scientific">Vitrella brassicaformis (strain CCMP3155)</name>
    <dbReference type="NCBI Taxonomy" id="1169540"/>
    <lineage>
        <taxon>Eukaryota</taxon>
        <taxon>Sar</taxon>
        <taxon>Alveolata</taxon>
        <taxon>Colpodellida</taxon>
        <taxon>Vitrellaceae</taxon>
        <taxon>Vitrella</taxon>
    </lineage>
</organism>
<evidence type="ECO:0000313" key="5">
    <source>
        <dbReference type="EMBL" id="CEL93240.1"/>
    </source>
</evidence>
<keyword evidence="3" id="KW-0449">Lipoprotein</keyword>
<dbReference type="CDD" id="cd00154">
    <property type="entry name" value="Rab"/>
    <property type="match status" value="1"/>
</dbReference>
<dbReference type="SMART" id="SM00173">
    <property type="entry name" value="RAS"/>
    <property type="match status" value="1"/>
</dbReference>
<evidence type="ECO:0000256" key="3">
    <source>
        <dbReference type="ARBA" id="ARBA00023288"/>
    </source>
</evidence>
<evidence type="ECO:0000256" key="2">
    <source>
        <dbReference type="ARBA" id="ARBA00023134"/>
    </source>
</evidence>
<dbReference type="GO" id="GO:0005525">
    <property type="term" value="F:GTP binding"/>
    <property type="evidence" value="ECO:0007669"/>
    <property type="project" value="UniProtKB-KW"/>
</dbReference>
<dbReference type="PROSITE" id="PS51421">
    <property type="entry name" value="RAS"/>
    <property type="match status" value="1"/>
</dbReference>
<reference evidence="5 6" key="1">
    <citation type="submission" date="2014-11" db="EMBL/GenBank/DDBJ databases">
        <authorList>
            <person name="Zhu J."/>
            <person name="Qi W."/>
            <person name="Song R."/>
        </authorList>
    </citation>
    <scope>NUCLEOTIDE SEQUENCE [LARGE SCALE GENOMIC DNA]</scope>
</reference>
<gene>
    <name evidence="5" type="ORF">Vbra_7004</name>
</gene>
<dbReference type="Gene3D" id="3.40.50.300">
    <property type="entry name" value="P-loop containing nucleotide triphosphate hydrolases"/>
    <property type="match status" value="1"/>
</dbReference>
<dbReference type="PRINTS" id="PR00449">
    <property type="entry name" value="RASTRNSFRMNG"/>
</dbReference>
<dbReference type="SUPFAM" id="SSF52540">
    <property type="entry name" value="P-loop containing nucleoside triphosphate hydrolases"/>
    <property type="match status" value="1"/>
</dbReference>
<dbReference type="EMBL" id="CDMY01000149">
    <property type="protein sequence ID" value="CEL93240.1"/>
    <property type="molecule type" value="Genomic_DNA"/>
</dbReference>
<dbReference type="PROSITE" id="PS51419">
    <property type="entry name" value="RAB"/>
    <property type="match status" value="1"/>
</dbReference>
<dbReference type="PANTHER" id="PTHR47977">
    <property type="entry name" value="RAS-RELATED PROTEIN RAB"/>
    <property type="match status" value="1"/>
</dbReference>
<dbReference type="InterPro" id="IPR001806">
    <property type="entry name" value="Small_GTPase"/>
</dbReference>
<dbReference type="SUPFAM" id="SSF50965">
    <property type="entry name" value="Galactose oxidase, central domain"/>
    <property type="match status" value="1"/>
</dbReference>
<evidence type="ECO:0000256" key="4">
    <source>
        <dbReference type="SAM" id="MobiDB-lite"/>
    </source>
</evidence>
<dbReference type="InterPro" id="IPR011043">
    <property type="entry name" value="Gal_Oxase/kelch_b-propeller"/>
</dbReference>
<dbReference type="InterPro" id="IPR050227">
    <property type="entry name" value="Rab"/>
</dbReference>
<name>A0A0G4EBA7_VITBC</name>
<protein>
    <submittedName>
        <fullName evidence="5">Uncharacterized protein</fullName>
    </submittedName>
</protein>
<dbReference type="SMART" id="SM00174">
    <property type="entry name" value="RHO"/>
    <property type="match status" value="1"/>
</dbReference>
<dbReference type="VEuPathDB" id="CryptoDB:Vbra_7004"/>
<dbReference type="PhylomeDB" id="A0A0G4EBA7"/>
<keyword evidence="1" id="KW-0547">Nucleotide-binding</keyword>
<dbReference type="PROSITE" id="PS51420">
    <property type="entry name" value="RHO"/>
    <property type="match status" value="1"/>
</dbReference>
<accession>A0A0G4EBA7</accession>
<dbReference type="NCBIfam" id="TIGR00231">
    <property type="entry name" value="small_GTP"/>
    <property type="match status" value="1"/>
</dbReference>
<evidence type="ECO:0000256" key="1">
    <source>
        <dbReference type="ARBA" id="ARBA00022741"/>
    </source>
</evidence>
<dbReference type="Gene3D" id="2.120.10.80">
    <property type="entry name" value="Kelch-type beta propeller"/>
    <property type="match status" value="2"/>
</dbReference>
<dbReference type="AlphaFoldDB" id="A0A0G4EBA7"/>
<feature type="region of interest" description="Disordered" evidence="4">
    <location>
        <begin position="542"/>
        <end position="600"/>
    </location>
</feature>
<dbReference type="GO" id="GO:0003924">
    <property type="term" value="F:GTPase activity"/>
    <property type="evidence" value="ECO:0007669"/>
    <property type="project" value="InterPro"/>
</dbReference>
<dbReference type="InParanoid" id="A0A0G4EBA7"/>
<dbReference type="Pfam" id="PF24681">
    <property type="entry name" value="Kelch_KLHDC2_KLHL20_DRC7"/>
    <property type="match status" value="1"/>
</dbReference>
<evidence type="ECO:0000313" key="6">
    <source>
        <dbReference type="Proteomes" id="UP000041254"/>
    </source>
</evidence>
<sequence length="600" mass="64969">MADETQNVRNLVLSVCDLRQHGDIPTARVASQIVTVGTRLYLHGGADEKAAYGDLHVMEIEKASWKELNVGGFSKPTPRYGHSLQAHPDTQSLVLFGGLAEEDSEIMLDEQLQKSFPPPPFMAPTAGSASTRLRPWAHQGSPSSDLFLLQTSTLVWTQPEITGPMPPARAFHSASVFKNQLVVFGGATDANLTQASNELWILDLGKSAWQQPSQTGEVPSARYGHKTVCFQDKLLLFGGAEDDGALFSLDLATQGEYVWSRVEVANTAPLSRSFHSMDLIGDRVFIFAGQTIAEVSDLYIYDSAKSKWSRPLYEGQINVKSHCSTVLHDKLIVFGDDGGGPGQRISRKLFFLNVLQIRDGAGDGDFKFKLVTVGDSGVGKSCLLTRFVQDVYSDFHVSTIGVDFKTVVTMIKGKLVKLQLWDTAGQERFSVVTGNYYRNADGFVLVYDATSRESFDHVDQWLNQIQEHHDCGPSTVKLLVGNKYDLKDQIQVSEEEAKACADRIGAIFVNTSAKTASNVDNAFLSAAAKLVDLRRKNAVQTKSLQLSGGGAGASESDSTGRGRVNLSDAARGPRKTGCCAQGGGSSAASSSGEREGLTQS</sequence>
<dbReference type="OMA" id="AEMSLSW"/>
<proteinExistence type="predicted"/>
<dbReference type="FunFam" id="3.40.50.300:FF:001129">
    <property type="entry name" value="ras-related protein Rab-44 isoform X2"/>
    <property type="match status" value="1"/>
</dbReference>
<keyword evidence="2" id="KW-0342">GTP-binding</keyword>